<evidence type="ECO:0000313" key="2">
    <source>
        <dbReference type="EMBL" id="TFY97075.1"/>
    </source>
</evidence>
<dbReference type="InterPro" id="IPR001543">
    <property type="entry name" value="FliN-like_C"/>
</dbReference>
<reference evidence="2 3" key="1">
    <citation type="submission" date="2019-03" db="EMBL/GenBank/DDBJ databases">
        <title>Ramlibacter sp. 18x22-1, whole genome shotgun sequence.</title>
        <authorList>
            <person name="Zhang X."/>
            <person name="Feng G."/>
            <person name="Zhu H."/>
        </authorList>
    </citation>
    <scope>NUCLEOTIDE SEQUENCE [LARGE SCALE GENOMIC DNA]</scope>
    <source>
        <strain evidence="2 3">18x22-1</strain>
    </source>
</reference>
<proteinExistence type="predicted"/>
<dbReference type="OrthoDB" id="8781309at2"/>
<protein>
    <submittedName>
        <fullName evidence="2">FliM/FliN family flagellar motor switch protein</fullName>
    </submittedName>
</protein>
<dbReference type="Gene3D" id="2.30.330.10">
    <property type="entry name" value="SpoA-like"/>
    <property type="match status" value="1"/>
</dbReference>
<dbReference type="EMBL" id="SMLK01000009">
    <property type="protein sequence ID" value="TFY97075.1"/>
    <property type="molecule type" value="Genomic_DNA"/>
</dbReference>
<accession>A0A4Z0BCS4</accession>
<keyword evidence="2" id="KW-0969">Cilium</keyword>
<keyword evidence="2" id="KW-0282">Flagellum</keyword>
<dbReference type="InterPro" id="IPR036429">
    <property type="entry name" value="SpoA-like_sf"/>
</dbReference>
<gene>
    <name evidence="2" type="ORF">EZ216_19645</name>
</gene>
<dbReference type="SUPFAM" id="SSF101801">
    <property type="entry name" value="Surface presentation of antigens (SPOA)"/>
    <property type="match status" value="1"/>
</dbReference>
<keyword evidence="2" id="KW-0966">Cell projection</keyword>
<dbReference type="Pfam" id="PF01052">
    <property type="entry name" value="FliMN_C"/>
    <property type="match status" value="1"/>
</dbReference>
<keyword evidence="3" id="KW-1185">Reference proteome</keyword>
<evidence type="ECO:0000313" key="3">
    <source>
        <dbReference type="Proteomes" id="UP000297839"/>
    </source>
</evidence>
<sequence>MQAAPGQEASPWRSREAGWELVAWTTRQTDALADAIGRALAEWRQAWGLEREALGVRLEPASSEAVLRPGWKALGPGEGWLLAPGGAASGLATMLFGKRGALAGEVADACAGDVTRRLAAILMLGTGGVSQSPMPGLGQPWSGALYAELPGTPGWRLLIGPGAVSAWCRQAGLLVDTSPAAAPRDALCSTADALAARKLALDVRLSGCELDLGALQGLRVGDVVRLGHGLQEPVRLVDAEGCSVFGGYLVARQGRMAVELARPIAH</sequence>
<dbReference type="RefSeq" id="WP_135251490.1">
    <property type="nucleotide sequence ID" value="NZ_SMLK01000009.1"/>
</dbReference>
<dbReference type="Proteomes" id="UP000297839">
    <property type="component" value="Unassembled WGS sequence"/>
</dbReference>
<dbReference type="AlphaFoldDB" id="A0A4Z0BCS4"/>
<feature type="domain" description="Flagellar motor switch protein FliN-like C-terminal" evidence="1">
    <location>
        <begin position="198"/>
        <end position="264"/>
    </location>
</feature>
<name>A0A4Z0BCS4_9BURK</name>
<comment type="caution">
    <text evidence="2">The sequence shown here is derived from an EMBL/GenBank/DDBJ whole genome shotgun (WGS) entry which is preliminary data.</text>
</comment>
<organism evidence="2 3">
    <name type="scientific">Ramlibacter humi</name>
    <dbReference type="NCBI Taxonomy" id="2530451"/>
    <lineage>
        <taxon>Bacteria</taxon>
        <taxon>Pseudomonadati</taxon>
        <taxon>Pseudomonadota</taxon>
        <taxon>Betaproteobacteria</taxon>
        <taxon>Burkholderiales</taxon>
        <taxon>Comamonadaceae</taxon>
        <taxon>Ramlibacter</taxon>
    </lineage>
</organism>
<evidence type="ECO:0000259" key="1">
    <source>
        <dbReference type="Pfam" id="PF01052"/>
    </source>
</evidence>